<dbReference type="RefSeq" id="WP_019245665.1">
    <property type="nucleotide sequence ID" value="NZ_CAPH01000009.1"/>
</dbReference>
<dbReference type="SUPFAM" id="SSF52768">
    <property type="entry name" value="Arginase/deacetylase"/>
    <property type="match status" value="1"/>
</dbReference>
<evidence type="ECO:0000256" key="3">
    <source>
        <dbReference type="PROSITE-ProRule" id="PRU00742"/>
    </source>
</evidence>
<protein>
    <submittedName>
        <fullName evidence="4">Agmatinase family protein</fullName>
    </submittedName>
</protein>
<evidence type="ECO:0000256" key="1">
    <source>
        <dbReference type="ARBA" id="ARBA00022723"/>
    </source>
</evidence>
<dbReference type="PRINTS" id="PR00116">
    <property type="entry name" value="ARGINASE"/>
</dbReference>
<dbReference type="GeneID" id="82892100"/>
<dbReference type="Pfam" id="PF00491">
    <property type="entry name" value="Arginase"/>
    <property type="match status" value="1"/>
</dbReference>
<dbReference type="PROSITE" id="PS51409">
    <property type="entry name" value="ARGINASE_2"/>
    <property type="match status" value="1"/>
</dbReference>
<dbReference type="InterPro" id="IPR023696">
    <property type="entry name" value="Ureohydrolase_dom_sf"/>
</dbReference>
<proteinExistence type="inferred from homology"/>
<dbReference type="PIRSF" id="PIRSF036979">
    <property type="entry name" value="Arginase"/>
    <property type="match status" value="1"/>
</dbReference>
<gene>
    <name evidence="4" type="ORF">NQ491_10160</name>
</gene>
<dbReference type="EMBL" id="CP102294">
    <property type="protein sequence ID" value="UWN57002.1"/>
    <property type="molecule type" value="Genomic_DNA"/>
</dbReference>
<keyword evidence="1" id="KW-0479">Metal-binding</keyword>
<dbReference type="Gene3D" id="3.40.800.10">
    <property type="entry name" value="Ureohydrolase domain"/>
    <property type="match status" value="1"/>
</dbReference>
<accession>A0ABY5V113</accession>
<organism evidence="4 5">
    <name type="scientific">Alistipes ihumii AP11</name>
    <dbReference type="NCBI Taxonomy" id="1211813"/>
    <lineage>
        <taxon>Bacteria</taxon>
        <taxon>Pseudomonadati</taxon>
        <taxon>Bacteroidota</taxon>
        <taxon>Bacteroidia</taxon>
        <taxon>Bacteroidales</taxon>
        <taxon>Rikenellaceae</taxon>
        <taxon>Alistipes</taxon>
    </lineage>
</organism>
<dbReference type="PANTHER" id="PTHR11358:SF26">
    <property type="entry name" value="GUANIDINO ACID HYDROLASE, MITOCHONDRIAL"/>
    <property type="match status" value="1"/>
</dbReference>
<sequence>MEEKKTARIPDGFDPNGPGIANGNYFGLPFAPEESSLVLIPVPWDVTVSYREGTALGPGAILDASLQVDLYDVHCPGVWKRGIGTAELDDTWPLRSRMLREEARRVIEHWETGGSPDSESLRRRLRRVNEGAERLEAEVYAEASRWLDAGKTVGVVGGEHSVPLGLIRAVAERHPGLGILHVDAHADLREAYEGFVRSHASIMFNALREAPSLASLVQVGVRDFCDEEARLAADDPRVTMFDGPGLSASKFAGESWHSLCERIVARLPQQVYVSFDIDGLTPQYCPHTGTPVPGGLTFDEAVYLLSRVAASGRRIVGFDLCEVAPAPSGDDEWDANVGARMLYKLCLFALSSE</sequence>
<reference evidence="4" key="1">
    <citation type="journal article" date="2022" name="Cell">
        <title>Design, construction, and in vivo augmentation of a complex gut microbiome.</title>
        <authorList>
            <person name="Cheng A.G."/>
            <person name="Ho P.Y."/>
            <person name="Aranda-Diaz A."/>
            <person name="Jain S."/>
            <person name="Yu F.B."/>
            <person name="Meng X."/>
            <person name="Wang M."/>
            <person name="Iakiviak M."/>
            <person name="Nagashima K."/>
            <person name="Zhao A."/>
            <person name="Murugkar P."/>
            <person name="Patil A."/>
            <person name="Atabakhsh K."/>
            <person name="Weakley A."/>
            <person name="Yan J."/>
            <person name="Brumbaugh A.R."/>
            <person name="Higginbottom S."/>
            <person name="Dimas A."/>
            <person name="Shiver A.L."/>
            <person name="Deutschbauer A."/>
            <person name="Neff N."/>
            <person name="Sonnenburg J.L."/>
            <person name="Huang K.C."/>
            <person name="Fischbach M.A."/>
        </authorList>
    </citation>
    <scope>NUCLEOTIDE SEQUENCE</scope>
    <source>
        <strain evidence="4">AP11</strain>
    </source>
</reference>
<evidence type="ECO:0000313" key="4">
    <source>
        <dbReference type="EMBL" id="UWN57002.1"/>
    </source>
</evidence>
<dbReference type="PANTHER" id="PTHR11358">
    <property type="entry name" value="ARGINASE/AGMATINASE"/>
    <property type="match status" value="1"/>
</dbReference>
<dbReference type="CDD" id="cd11593">
    <property type="entry name" value="Agmatinase-like_2"/>
    <property type="match status" value="1"/>
</dbReference>
<evidence type="ECO:0000313" key="5">
    <source>
        <dbReference type="Proteomes" id="UP001059295"/>
    </source>
</evidence>
<dbReference type="Proteomes" id="UP001059295">
    <property type="component" value="Chromosome"/>
</dbReference>
<dbReference type="InterPro" id="IPR006035">
    <property type="entry name" value="Ureohydrolase"/>
</dbReference>
<keyword evidence="5" id="KW-1185">Reference proteome</keyword>
<name>A0ABY5V113_9BACT</name>
<keyword evidence="2" id="KW-0378">Hydrolase</keyword>
<evidence type="ECO:0000256" key="2">
    <source>
        <dbReference type="ARBA" id="ARBA00022801"/>
    </source>
</evidence>
<comment type="similarity">
    <text evidence="3">Belongs to the arginase family.</text>
</comment>